<name>A0A7S2TUH8_9EUKA</name>
<keyword evidence="1" id="KW-0472">Membrane</keyword>
<sequence>MYNSVSLWGPLLMLGAALLYPALTSEEYMKEWGLEPVEGSLSEPKQLDVAKMPEHPGDLIKDSSFPEVQRVRRKHAILATVLFALLSPGVIFRLTGMGSLVDGFSHAVLQGFLYRLLSGNRAGGYYGGEWFGHGMLSNLPQHFKDIYNRKASEPHNKKYRTRLLAEYHLGIYRTLNALESALGFFIFFPRFSLIPGGPRIRNYVSPSVLGFHSIVYYVAHRQIAALNIGESYYQMDGKSFGSFFTETERSAGCPVTFPDTA</sequence>
<gene>
    <name evidence="2" type="ORF">LSP00402_LOCUS13051</name>
</gene>
<organism evidence="2">
    <name type="scientific">Lotharella oceanica</name>
    <dbReference type="NCBI Taxonomy" id="641309"/>
    <lineage>
        <taxon>Eukaryota</taxon>
        <taxon>Sar</taxon>
        <taxon>Rhizaria</taxon>
        <taxon>Cercozoa</taxon>
        <taxon>Chlorarachniophyceae</taxon>
        <taxon>Lotharella</taxon>
    </lineage>
</organism>
<evidence type="ECO:0000313" key="2">
    <source>
        <dbReference type="EMBL" id="CAD9769069.1"/>
    </source>
</evidence>
<feature type="transmembrane region" description="Helical" evidence="1">
    <location>
        <begin position="6"/>
        <end position="23"/>
    </location>
</feature>
<reference evidence="2" key="1">
    <citation type="submission" date="2021-01" db="EMBL/GenBank/DDBJ databases">
        <authorList>
            <person name="Corre E."/>
            <person name="Pelletier E."/>
            <person name="Niang G."/>
            <person name="Scheremetjew M."/>
            <person name="Finn R."/>
            <person name="Kale V."/>
            <person name="Holt S."/>
            <person name="Cochrane G."/>
            <person name="Meng A."/>
            <person name="Brown T."/>
            <person name="Cohen L."/>
        </authorList>
    </citation>
    <scope>NUCLEOTIDE SEQUENCE</scope>
    <source>
        <strain evidence="2">CCMP622</strain>
    </source>
</reference>
<evidence type="ECO:0000256" key="1">
    <source>
        <dbReference type="SAM" id="Phobius"/>
    </source>
</evidence>
<proteinExistence type="predicted"/>
<keyword evidence="1" id="KW-0812">Transmembrane</keyword>
<dbReference type="EMBL" id="HBHP01020957">
    <property type="protein sequence ID" value="CAD9769069.1"/>
    <property type="molecule type" value="Transcribed_RNA"/>
</dbReference>
<feature type="transmembrane region" description="Helical" evidence="1">
    <location>
        <begin position="76"/>
        <end position="95"/>
    </location>
</feature>
<accession>A0A7S2TUH8</accession>
<dbReference type="AlphaFoldDB" id="A0A7S2TUH8"/>
<protein>
    <submittedName>
        <fullName evidence="2">Uncharacterized protein</fullName>
    </submittedName>
</protein>
<keyword evidence="1" id="KW-1133">Transmembrane helix</keyword>